<dbReference type="OMA" id="ESHAYIF"/>
<keyword evidence="3" id="KW-1185">Reference proteome</keyword>
<dbReference type="AlphaFoldDB" id="A0A0L0BR45"/>
<dbReference type="OrthoDB" id="8017601at2759"/>
<reference evidence="2 3" key="1">
    <citation type="journal article" date="2015" name="Nat. Commun.">
        <title>Lucilia cuprina genome unlocks parasitic fly biology to underpin future interventions.</title>
        <authorList>
            <person name="Anstead C.A."/>
            <person name="Korhonen P.K."/>
            <person name="Young N.D."/>
            <person name="Hall R.S."/>
            <person name="Jex A.R."/>
            <person name="Murali S.C."/>
            <person name="Hughes D.S."/>
            <person name="Lee S.F."/>
            <person name="Perry T."/>
            <person name="Stroehlein A.J."/>
            <person name="Ansell B.R."/>
            <person name="Breugelmans B."/>
            <person name="Hofmann A."/>
            <person name="Qu J."/>
            <person name="Dugan S."/>
            <person name="Lee S.L."/>
            <person name="Chao H."/>
            <person name="Dinh H."/>
            <person name="Han Y."/>
            <person name="Doddapaneni H.V."/>
            <person name="Worley K.C."/>
            <person name="Muzny D.M."/>
            <person name="Ioannidis P."/>
            <person name="Waterhouse R.M."/>
            <person name="Zdobnov E.M."/>
            <person name="James P.J."/>
            <person name="Bagnall N.H."/>
            <person name="Kotze A.C."/>
            <person name="Gibbs R.A."/>
            <person name="Richards S."/>
            <person name="Batterham P."/>
            <person name="Gasser R.B."/>
        </authorList>
    </citation>
    <scope>NUCLEOTIDE SEQUENCE [LARGE SCALE GENOMIC DNA]</scope>
    <source>
        <strain evidence="2 3">LS</strain>
        <tissue evidence="2">Full body</tissue>
    </source>
</reference>
<evidence type="ECO:0000256" key="1">
    <source>
        <dbReference type="SAM" id="SignalP"/>
    </source>
</evidence>
<gene>
    <name evidence="2" type="ORF">FF38_09492</name>
</gene>
<dbReference type="Proteomes" id="UP000037069">
    <property type="component" value="Unassembled WGS sequence"/>
</dbReference>
<organism evidence="2 3">
    <name type="scientific">Lucilia cuprina</name>
    <name type="common">Green bottle fly</name>
    <name type="synonym">Australian sheep blowfly</name>
    <dbReference type="NCBI Taxonomy" id="7375"/>
    <lineage>
        <taxon>Eukaryota</taxon>
        <taxon>Metazoa</taxon>
        <taxon>Ecdysozoa</taxon>
        <taxon>Arthropoda</taxon>
        <taxon>Hexapoda</taxon>
        <taxon>Insecta</taxon>
        <taxon>Pterygota</taxon>
        <taxon>Neoptera</taxon>
        <taxon>Endopterygota</taxon>
        <taxon>Diptera</taxon>
        <taxon>Brachycera</taxon>
        <taxon>Muscomorpha</taxon>
        <taxon>Oestroidea</taxon>
        <taxon>Calliphoridae</taxon>
        <taxon>Luciliinae</taxon>
        <taxon>Lucilia</taxon>
    </lineage>
</organism>
<dbReference type="EMBL" id="JRES01001481">
    <property type="protein sequence ID" value="KNC22550.1"/>
    <property type="molecule type" value="Genomic_DNA"/>
</dbReference>
<accession>A0A0L0BR45</accession>
<sequence>MSKLKILNLISFILLMAYLPSILSDCVIQYPTDEDTLPKYEKNIGKYKIRVPYNGNPIKLYDGETIHVYCDTFLNSINYQIKERSPTYDYRNGYRDVVVDKSILNKTSITLKCRKNNTFLLATKTSTDNFIMGAICYNLEQIALQTVVYNVSNVRRIYLNQPMEVHTNNNMIPSADLDENLWNLKLTTLSDLNETLLREKLTDLAKTDRWLSLANYEVSSIVQDEILKKYFKEYDNLLQIIWWRNLRLGNWQSFINTLRNYANTNSFEIYTGTSGVAEYPFDDKCHKEKRLEIKFGFKNETIPAYIWTYLKSYDNLHRDFIIVGYNSPYAEYFTTENVIFCPDICAEIPWLNTIYASFRYAYAGIMFCCSTDFIRQTNYLQGFPMETLLSSYLETTTTQVETTTINLDTTTYY</sequence>
<keyword evidence="1" id="KW-0732">Signal</keyword>
<comment type="caution">
    <text evidence="2">The sequence shown here is derived from an EMBL/GenBank/DDBJ whole genome shotgun (WGS) entry which is preliminary data.</text>
</comment>
<evidence type="ECO:0000313" key="3">
    <source>
        <dbReference type="Proteomes" id="UP000037069"/>
    </source>
</evidence>
<proteinExistence type="predicted"/>
<feature type="signal peptide" evidence="1">
    <location>
        <begin position="1"/>
        <end position="24"/>
    </location>
</feature>
<evidence type="ECO:0000313" key="2">
    <source>
        <dbReference type="EMBL" id="KNC22550.1"/>
    </source>
</evidence>
<protein>
    <submittedName>
        <fullName evidence="2">Uncharacterized protein</fullName>
    </submittedName>
</protein>
<name>A0A0L0BR45_LUCCU</name>
<feature type="chain" id="PRO_5005535236" evidence="1">
    <location>
        <begin position="25"/>
        <end position="413"/>
    </location>
</feature>